<evidence type="ECO:0000313" key="3">
    <source>
        <dbReference type="Proteomes" id="UP000295075"/>
    </source>
</evidence>
<dbReference type="PANTHER" id="PTHR35010">
    <property type="entry name" value="BLL4672 PROTEIN-RELATED"/>
    <property type="match status" value="1"/>
</dbReference>
<dbReference type="PANTHER" id="PTHR35010:SF2">
    <property type="entry name" value="BLL4672 PROTEIN"/>
    <property type="match status" value="1"/>
</dbReference>
<dbReference type="AlphaFoldDB" id="A0A4R4Q4X9"/>
<name>A0A4R4Q4X9_9ACTN</name>
<dbReference type="Gene3D" id="3.30.450.180">
    <property type="match status" value="1"/>
</dbReference>
<dbReference type="Pfam" id="PF17765">
    <property type="entry name" value="MLTR_LBD"/>
    <property type="match status" value="1"/>
</dbReference>
<protein>
    <submittedName>
        <fullName evidence="2">Helix-turn-helix domain-containing protein</fullName>
    </submittedName>
</protein>
<proteinExistence type="predicted"/>
<dbReference type="Pfam" id="PF13560">
    <property type="entry name" value="HTH_31"/>
    <property type="match status" value="1"/>
</dbReference>
<dbReference type="GO" id="GO:0003677">
    <property type="term" value="F:DNA binding"/>
    <property type="evidence" value="ECO:0007669"/>
    <property type="project" value="InterPro"/>
</dbReference>
<dbReference type="InterPro" id="IPR041413">
    <property type="entry name" value="MLTR_LBD"/>
</dbReference>
<feature type="domain" description="HTH cro/C1-type" evidence="1">
    <location>
        <begin position="30"/>
        <end position="81"/>
    </location>
</feature>
<evidence type="ECO:0000259" key="1">
    <source>
        <dbReference type="PROSITE" id="PS50943"/>
    </source>
</evidence>
<dbReference type="SMART" id="SM00530">
    <property type="entry name" value="HTH_XRE"/>
    <property type="match status" value="1"/>
</dbReference>
<dbReference type="PROSITE" id="PS50943">
    <property type="entry name" value="HTH_CROC1"/>
    <property type="match status" value="1"/>
</dbReference>
<evidence type="ECO:0000313" key="2">
    <source>
        <dbReference type="EMBL" id="TDC30176.1"/>
    </source>
</evidence>
<keyword evidence="3" id="KW-1185">Reference proteome</keyword>
<dbReference type="RefSeq" id="WP_132406573.1">
    <property type="nucleotide sequence ID" value="NZ_SMKA01000049.1"/>
</dbReference>
<accession>A0A4R4Q4X9</accession>
<gene>
    <name evidence="2" type="ORF">E1261_13870</name>
</gene>
<dbReference type="OrthoDB" id="3212310at2"/>
<organism evidence="2 3">
    <name type="scientific">Kribbella albertanoniae</name>
    <dbReference type="NCBI Taxonomy" id="1266829"/>
    <lineage>
        <taxon>Bacteria</taxon>
        <taxon>Bacillati</taxon>
        <taxon>Actinomycetota</taxon>
        <taxon>Actinomycetes</taxon>
        <taxon>Propionibacteriales</taxon>
        <taxon>Kribbellaceae</taxon>
        <taxon>Kribbella</taxon>
    </lineage>
</organism>
<reference evidence="2 3" key="1">
    <citation type="submission" date="2019-03" db="EMBL/GenBank/DDBJ databases">
        <title>Draft genome sequences of novel Actinobacteria.</title>
        <authorList>
            <person name="Sahin N."/>
            <person name="Ay H."/>
            <person name="Saygin H."/>
        </authorList>
    </citation>
    <scope>NUCLEOTIDE SEQUENCE [LARGE SCALE GENOMIC DNA]</scope>
    <source>
        <strain evidence="2 3">JCM 30547</strain>
    </source>
</reference>
<dbReference type="InterPro" id="IPR001387">
    <property type="entry name" value="Cro/C1-type_HTH"/>
</dbReference>
<dbReference type="Gene3D" id="1.10.260.40">
    <property type="entry name" value="lambda repressor-like DNA-binding domains"/>
    <property type="match status" value="1"/>
</dbReference>
<dbReference type="SUPFAM" id="SSF47413">
    <property type="entry name" value="lambda repressor-like DNA-binding domains"/>
    <property type="match status" value="1"/>
</dbReference>
<comment type="caution">
    <text evidence="2">The sequence shown here is derived from an EMBL/GenBank/DDBJ whole genome shotgun (WGS) entry which is preliminary data.</text>
</comment>
<dbReference type="EMBL" id="SMKA01000049">
    <property type="protein sequence ID" value="TDC30176.1"/>
    <property type="molecule type" value="Genomic_DNA"/>
</dbReference>
<dbReference type="InterPro" id="IPR010982">
    <property type="entry name" value="Lambda_DNA-bd_dom_sf"/>
</dbReference>
<dbReference type="Proteomes" id="UP000295075">
    <property type="component" value="Unassembled WGS sequence"/>
</dbReference>
<sequence>MDRAELAAVLRTARARIKPADVGLPAGPRRQVPGLRREEVAQLAGLGVDYVIRLEQGRGPRPSVQVLRALARALRLSDDDRDMLFRLAGSAPPQAGRVPMLVRPSVHRLLDRLSDLPALVLSAKSDVLAWNPLATALFGDFSELPSVRRNLIRERFLGDGVGRIALSPDSDSAADCVACLRTAQANYPQDPDLTRLVNDLRAGSPRFDNLWLSGRSGRLRAGSTAITHPELGTLTLDCDILLEPEADQTVLVYSAEAGTPEASALKLLRVTGLEQFTY</sequence>